<dbReference type="EMBL" id="UINC01099072">
    <property type="protein sequence ID" value="SVC58063.1"/>
    <property type="molecule type" value="Genomic_DNA"/>
</dbReference>
<keyword evidence="1" id="KW-1133">Transmembrane helix</keyword>
<feature type="non-terminal residue" evidence="2">
    <location>
        <position position="1"/>
    </location>
</feature>
<organism evidence="2">
    <name type="scientific">marine metagenome</name>
    <dbReference type="NCBI Taxonomy" id="408172"/>
    <lineage>
        <taxon>unclassified sequences</taxon>
        <taxon>metagenomes</taxon>
        <taxon>ecological metagenomes</taxon>
    </lineage>
</organism>
<feature type="transmembrane region" description="Helical" evidence="1">
    <location>
        <begin position="31"/>
        <end position="50"/>
    </location>
</feature>
<accession>A0A382NA33</accession>
<keyword evidence="1" id="KW-0472">Membrane</keyword>
<evidence type="ECO:0000313" key="2">
    <source>
        <dbReference type="EMBL" id="SVC58063.1"/>
    </source>
</evidence>
<proteinExistence type="predicted"/>
<feature type="transmembrane region" description="Helical" evidence="1">
    <location>
        <begin position="88"/>
        <end position="106"/>
    </location>
</feature>
<feature type="non-terminal residue" evidence="2">
    <location>
        <position position="144"/>
    </location>
</feature>
<sequence length="144" mass="16976">VSVTKATVLEVPIPRRQALAEVKGYDFMRKLIWVYFILLIFEGVLRKWILTSQSDLLLIIRDPFVIWIYYLAYIHGVFPLENKYIQRLFQWTILTVVISLIIVQSHPLTIAYGARTNLLHWPLIFIMGRVLSRRDILAFGWAFL</sequence>
<protein>
    <submittedName>
        <fullName evidence="2">Uncharacterized protein</fullName>
    </submittedName>
</protein>
<name>A0A382NA33_9ZZZZ</name>
<gene>
    <name evidence="2" type="ORF">METZ01_LOCUS310917</name>
</gene>
<reference evidence="2" key="1">
    <citation type="submission" date="2018-05" db="EMBL/GenBank/DDBJ databases">
        <authorList>
            <person name="Lanie J.A."/>
            <person name="Ng W.-L."/>
            <person name="Kazmierczak K.M."/>
            <person name="Andrzejewski T.M."/>
            <person name="Davidsen T.M."/>
            <person name="Wayne K.J."/>
            <person name="Tettelin H."/>
            <person name="Glass J.I."/>
            <person name="Rusch D."/>
            <person name="Podicherti R."/>
            <person name="Tsui H.-C.T."/>
            <person name="Winkler M.E."/>
        </authorList>
    </citation>
    <scope>NUCLEOTIDE SEQUENCE</scope>
</reference>
<dbReference type="AlphaFoldDB" id="A0A382NA33"/>
<feature type="transmembrane region" description="Helical" evidence="1">
    <location>
        <begin position="56"/>
        <end position="76"/>
    </location>
</feature>
<evidence type="ECO:0000256" key="1">
    <source>
        <dbReference type="SAM" id="Phobius"/>
    </source>
</evidence>
<keyword evidence="1" id="KW-0812">Transmembrane</keyword>